<dbReference type="Proteomes" id="UP000479293">
    <property type="component" value="Unassembled WGS sequence"/>
</dbReference>
<proteinExistence type="predicted"/>
<evidence type="ECO:0000313" key="1">
    <source>
        <dbReference type="EMBL" id="MPR35135.1"/>
    </source>
</evidence>
<dbReference type="Pfam" id="PF09966">
    <property type="entry name" value="DUF2200"/>
    <property type="match status" value="1"/>
</dbReference>
<gene>
    <name evidence="1" type="ORF">GBK04_17725</name>
</gene>
<comment type="caution">
    <text evidence="1">The sequence shown here is derived from an EMBL/GenBank/DDBJ whole genome shotgun (WGS) entry which is preliminary data.</text>
</comment>
<reference evidence="1 2" key="1">
    <citation type="submission" date="2019-10" db="EMBL/GenBank/DDBJ databases">
        <title>Draft Genome Sequence of Cytophagaceae sp. SJW1-29.</title>
        <authorList>
            <person name="Choi A."/>
        </authorList>
    </citation>
    <scope>NUCLEOTIDE SEQUENCE [LARGE SCALE GENOMIC DNA]</scope>
    <source>
        <strain evidence="1 2">SJW1-29</strain>
    </source>
</reference>
<dbReference type="InterPro" id="IPR023204">
    <property type="entry name" value="SP1917_dom_sf"/>
</dbReference>
<dbReference type="RefSeq" id="WP_152761926.1">
    <property type="nucleotide sequence ID" value="NZ_WHLY01000002.1"/>
</dbReference>
<dbReference type="InterPro" id="IPR014580">
    <property type="entry name" value="UCP033199"/>
</dbReference>
<accession>A0A7C9BKZ1</accession>
<protein>
    <submittedName>
        <fullName evidence="1">DUF2200 family protein</fullName>
    </submittedName>
</protein>
<sequence length="121" mass="14189">MKITPEHKERMAKMTFASVYPHYLIKVERKGRTKEELHQVITWLTGFDDKKRQALMDEKATFETFFNEAELNPGAELITGVICGYRIEEIENPLTRKVRYLDKLVDELAKGKKMEKILRTA</sequence>
<dbReference type="PIRSF" id="PIRSF033199">
    <property type="entry name" value="UCP033199"/>
    <property type="match status" value="1"/>
</dbReference>
<dbReference type="Gene3D" id="1.10.8.290">
    <property type="entry name" value="uncharacterized protein sp1917 domain"/>
    <property type="match status" value="1"/>
</dbReference>
<keyword evidence="2" id="KW-1185">Reference proteome</keyword>
<organism evidence="1 2">
    <name type="scientific">Salmonirosea aquatica</name>
    <dbReference type="NCBI Taxonomy" id="2654236"/>
    <lineage>
        <taxon>Bacteria</taxon>
        <taxon>Pseudomonadati</taxon>
        <taxon>Bacteroidota</taxon>
        <taxon>Cytophagia</taxon>
        <taxon>Cytophagales</taxon>
        <taxon>Spirosomataceae</taxon>
        <taxon>Salmonirosea</taxon>
    </lineage>
</organism>
<dbReference type="EMBL" id="WHLY01000002">
    <property type="protein sequence ID" value="MPR35135.1"/>
    <property type="molecule type" value="Genomic_DNA"/>
</dbReference>
<name>A0A7C9BKZ1_9BACT</name>
<dbReference type="AlphaFoldDB" id="A0A7C9BKZ1"/>
<evidence type="ECO:0000313" key="2">
    <source>
        <dbReference type="Proteomes" id="UP000479293"/>
    </source>
</evidence>